<dbReference type="HAMAP" id="MF_00061">
    <property type="entry name" value="IspE"/>
    <property type="match status" value="1"/>
</dbReference>
<feature type="binding site" evidence="9">
    <location>
        <begin position="118"/>
        <end position="128"/>
    </location>
    <ligand>
        <name>ATP</name>
        <dbReference type="ChEBI" id="CHEBI:30616"/>
    </ligand>
</feature>
<comment type="similarity">
    <text evidence="1 9">Belongs to the GHMP kinase family. IspE subfamily.</text>
</comment>
<evidence type="ECO:0000256" key="1">
    <source>
        <dbReference type="ARBA" id="ARBA00009684"/>
    </source>
</evidence>
<dbReference type="Gene3D" id="3.30.70.890">
    <property type="entry name" value="GHMP kinase, C-terminal domain"/>
    <property type="match status" value="1"/>
</dbReference>
<dbReference type="Proteomes" id="UP000469424">
    <property type="component" value="Unassembled WGS sequence"/>
</dbReference>
<comment type="pathway">
    <text evidence="9">Isoprenoid biosynthesis; isopentenyl diphosphate biosynthesis via DXP pathway; isopentenyl diphosphate from 1-deoxy-D-xylulose 5-phosphate: step 3/6.</text>
</comment>
<evidence type="ECO:0000256" key="9">
    <source>
        <dbReference type="HAMAP-Rule" id="MF_00061"/>
    </source>
</evidence>
<dbReference type="GO" id="GO:0050515">
    <property type="term" value="F:4-(cytidine 5'-diphospho)-2-C-methyl-D-erythritol kinase activity"/>
    <property type="evidence" value="ECO:0007669"/>
    <property type="project" value="UniProtKB-UniRule"/>
</dbReference>
<evidence type="ECO:0000259" key="10">
    <source>
        <dbReference type="Pfam" id="PF00288"/>
    </source>
</evidence>
<keyword evidence="7 9" id="KW-0067">ATP-binding</keyword>
<dbReference type="UniPathway" id="UPA00056">
    <property type="reaction ID" value="UER00094"/>
</dbReference>
<evidence type="ECO:0000313" key="12">
    <source>
        <dbReference type="EMBL" id="MST70353.1"/>
    </source>
</evidence>
<feature type="domain" description="GHMP kinase C-terminal" evidence="11">
    <location>
        <begin position="224"/>
        <end position="295"/>
    </location>
</feature>
<evidence type="ECO:0000256" key="6">
    <source>
        <dbReference type="ARBA" id="ARBA00022777"/>
    </source>
</evidence>
<dbReference type="GO" id="GO:0016114">
    <property type="term" value="P:terpenoid biosynthetic process"/>
    <property type="evidence" value="ECO:0007669"/>
    <property type="project" value="InterPro"/>
</dbReference>
<evidence type="ECO:0000256" key="4">
    <source>
        <dbReference type="ARBA" id="ARBA00022679"/>
    </source>
</evidence>
<keyword evidence="9" id="KW-0414">Isoprene biosynthesis</keyword>
<accession>A0A6N7X700</accession>
<feature type="active site" evidence="9">
    <location>
        <position position="12"/>
    </location>
</feature>
<dbReference type="InterPro" id="IPR004424">
    <property type="entry name" value="IspE"/>
</dbReference>
<dbReference type="InterPro" id="IPR020568">
    <property type="entry name" value="Ribosomal_Su5_D2-typ_SF"/>
</dbReference>
<reference evidence="12 13" key="1">
    <citation type="submission" date="2019-08" db="EMBL/GenBank/DDBJ databases">
        <title>In-depth cultivation of the pig gut microbiome towards novel bacterial diversity and tailored functional studies.</title>
        <authorList>
            <person name="Wylensek D."/>
            <person name="Hitch T.C.A."/>
            <person name="Clavel T."/>
        </authorList>
    </citation>
    <scope>NUCLEOTIDE SEQUENCE [LARGE SCALE GENOMIC DNA]</scope>
    <source>
        <strain evidence="12 13">WCA-MUC-591-APC-4B</strain>
    </source>
</reference>
<feature type="domain" description="GHMP kinase N-terminal" evidence="10">
    <location>
        <begin position="86"/>
        <end position="166"/>
    </location>
</feature>
<dbReference type="PANTHER" id="PTHR43527:SF2">
    <property type="entry name" value="4-DIPHOSPHOCYTIDYL-2-C-METHYL-D-ERYTHRITOL KINASE, CHLOROPLASTIC"/>
    <property type="match status" value="1"/>
</dbReference>
<comment type="function">
    <text evidence="9">Catalyzes the phosphorylation of the position 2 hydroxy group of 4-diphosphocytidyl-2C-methyl-D-erythritol.</text>
</comment>
<feature type="active site" evidence="9">
    <location>
        <position position="160"/>
    </location>
</feature>
<dbReference type="Pfam" id="PF00288">
    <property type="entry name" value="GHMP_kinases_N"/>
    <property type="match status" value="1"/>
</dbReference>
<protein>
    <recommendedName>
        <fullName evidence="3 9">4-diphosphocytidyl-2-C-methyl-D-erythritol kinase</fullName>
        <shortName evidence="9">CMK</shortName>
        <ecNumber evidence="2 9">2.7.1.148</ecNumber>
    </recommendedName>
    <alternativeName>
        <fullName evidence="8 9">4-(cytidine-5'-diphospho)-2-C-methyl-D-erythritol kinase</fullName>
    </alternativeName>
</protein>
<dbReference type="EMBL" id="VUNA01000004">
    <property type="protein sequence ID" value="MST70353.1"/>
    <property type="molecule type" value="Genomic_DNA"/>
</dbReference>
<evidence type="ECO:0000256" key="3">
    <source>
        <dbReference type="ARBA" id="ARBA00017473"/>
    </source>
</evidence>
<keyword evidence="5 9" id="KW-0547">Nucleotide-binding</keyword>
<dbReference type="EC" id="2.7.1.148" evidence="2 9"/>
<keyword evidence="13" id="KW-1185">Reference proteome</keyword>
<dbReference type="PIRSF" id="PIRSF010376">
    <property type="entry name" value="IspE"/>
    <property type="match status" value="1"/>
</dbReference>
<name>A0A6N7X700_9FIRM</name>
<gene>
    <name evidence="9" type="primary">ispE</name>
    <name evidence="12" type="ORF">FYJ65_03190</name>
</gene>
<organism evidence="12 13">
    <name type="scientific">Mogibacterium kristiansenii</name>
    <dbReference type="NCBI Taxonomy" id="2606708"/>
    <lineage>
        <taxon>Bacteria</taxon>
        <taxon>Bacillati</taxon>
        <taxon>Bacillota</taxon>
        <taxon>Clostridia</taxon>
        <taxon>Peptostreptococcales</taxon>
        <taxon>Anaerovoracaceae</taxon>
        <taxon>Mogibacterium</taxon>
    </lineage>
</organism>
<dbReference type="InterPro" id="IPR014721">
    <property type="entry name" value="Ribsml_uS5_D2-typ_fold_subgr"/>
</dbReference>
<evidence type="ECO:0000256" key="7">
    <source>
        <dbReference type="ARBA" id="ARBA00022840"/>
    </source>
</evidence>
<dbReference type="AlphaFoldDB" id="A0A6N7X700"/>
<dbReference type="InterPro" id="IPR006204">
    <property type="entry name" value="GHMP_kinase_N_dom"/>
</dbReference>
<dbReference type="InterPro" id="IPR013750">
    <property type="entry name" value="GHMP_kinase_C_dom"/>
</dbReference>
<comment type="catalytic activity">
    <reaction evidence="9">
        <text>4-CDP-2-C-methyl-D-erythritol + ATP = 4-CDP-2-C-methyl-D-erythritol 2-phosphate + ADP + H(+)</text>
        <dbReference type="Rhea" id="RHEA:18437"/>
        <dbReference type="ChEBI" id="CHEBI:15378"/>
        <dbReference type="ChEBI" id="CHEBI:30616"/>
        <dbReference type="ChEBI" id="CHEBI:57823"/>
        <dbReference type="ChEBI" id="CHEBI:57919"/>
        <dbReference type="ChEBI" id="CHEBI:456216"/>
        <dbReference type="EC" id="2.7.1.148"/>
    </reaction>
</comment>
<evidence type="ECO:0000259" key="11">
    <source>
        <dbReference type="Pfam" id="PF08544"/>
    </source>
</evidence>
<comment type="caution">
    <text evidence="12">The sequence shown here is derived from an EMBL/GenBank/DDBJ whole genome shotgun (WGS) entry which is preliminary data.</text>
</comment>
<sequence>MNSSITMNAYAKINLSLEVLRRRPDGYHDILSFMQDLGLHDVVTMGLTEESLGICMQKFPSNNCFIQGVRVKFCMNYSAISLGSDNLAYRGVEAVLKALPEDGKRPEELYLFVDKKLPVAAGIAGGSGNAAGCMLATNALCGNPFSLRELMVLGASVGADVPFSLMMNARKNRTVFSELPGIEEASVAAEIEGIGEIVRPTEPKPYGVILMNPGIGVSTREVYEALDAQSGRSVEEKLFFNRMEEYTLKQYPEAKALKDAMEANLRADRVLMSGSGPTMVAYYNSMAQAESDYRMAKDAPWIRDNWKVWYTESGEMYDEH</sequence>
<evidence type="ECO:0000256" key="2">
    <source>
        <dbReference type="ARBA" id="ARBA00012052"/>
    </source>
</evidence>
<proteinExistence type="inferred from homology"/>
<evidence type="ECO:0000256" key="8">
    <source>
        <dbReference type="ARBA" id="ARBA00032554"/>
    </source>
</evidence>
<dbReference type="RefSeq" id="WP_154553911.1">
    <property type="nucleotide sequence ID" value="NZ_VUNA01000004.1"/>
</dbReference>
<dbReference type="Gene3D" id="3.30.230.10">
    <property type="match status" value="1"/>
</dbReference>
<dbReference type="SUPFAM" id="SSF54211">
    <property type="entry name" value="Ribosomal protein S5 domain 2-like"/>
    <property type="match status" value="1"/>
</dbReference>
<keyword evidence="6 9" id="KW-0418">Kinase</keyword>
<dbReference type="SUPFAM" id="SSF55060">
    <property type="entry name" value="GHMP Kinase, C-terminal domain"/>
    <property type="match status" value="1"/>
</dbReference>
<keyword evidence="4 9" id="KW-0808">Transferase</keyword>
<dbReference type="Pfam" id="PF08544">
    <property type="entry name" value="GHMP_kinases_C"/>
    <property type="match status" value="1"/>
</dbReference>
<dbReference type="InterPro" id="IPR036554">
    <property type="entry name" value="GHMP_kinase_C_sf"/>
</dbReference>
<dbReference type="GO" id="GO:0019288">
    <property type="term" value="P:isopentenyl diphosphate biosynthetic process, methylerythritol 4-phosphate pathway"/>
    <property type="evidence" value="ECO:0007669"/>
    <property type="project" value="UniProtKB-UniRule"/>
</dbReference>
<evidence type="ECO:0000256" key="5">
    <source>
        <dbReference type="ARBA" id="ARBA00022741"/>
    </source>
</evidence>
<dbReference type="GO" id="GO:0005524">
    <property type="term" value="F:ATP binding"/>
    <property type="evidence" value="ECO:0007669"/>
    <property type="project" value="UniProtKB-UniRule"/>
</dbReference>
<dbReference type="PANTHER" id="PTHR43527">
    <property type="entry name" value="4-DIPHOSPHOCYTIDYL-2-C-METHYL-D-ERYTHRITOL KINASE, CHLOROPLASTIC"/>
    <property type="match status" value="1"/>
</dbReference>
<evidence type="ECO:0000313" key="13">
    <source>
        <dbReference type="Proteomes" id="UP000469424"/>
    </source>
</evidence>